<dbReference type="Pfam" id="PF02272">
    <property type="entry name" value="DHHA1"/>
    <property type="match status" value="1"/>
</dbReference>
<gene>
    <name evidence="10" type="ordered locus">Mmwyl1_3760</name>
</gene>
<dbReference type="FunFam" id="3.90.1640.30:FF:000001">
    <property type="entry name" value="Single-stranded-DNA-specific exonuclease RecJ"/>
    <property type="match status" value="1"/>
</dbReference>
<dbReference type="InterPro" id="IPR041122">
    <property type="entry name" value="RecJ_OB"/>
</dbReference>
<evidence type="ECO:0000256" key="4">
    <source>
        <dbReference type="ARBA" id="ARBA00022801"/>
    </source>
</evidence>
<dbReference type="eggNOG" id="COG0608">
    <property type="taxonomic scope" value="Bacteria"/>
</dbReference>
<evidence type="ECO:0000256" key="3">
    <source>
        <dbReference type="ARBA" id="ARBA00022722"/>
    </source>
</evidence>
<evidence type="ECO:0000259" key="8">
    <source>
        <dbReference type="Pfam" id="PF02272"/>
    </source>
</evidence>
<dbReference type="Gene3D" id="3.90.1640.30">
    <property type="match status" value="1"/>
</dbReference>
<dbReference type="HOGENOM" id="CLU_009736_5_1_6"/>
<dbReference type="GO" id="GO:0008409">
    <property type="term" value="F:5'-3' exonuclease activity"/>
    <property type="evidence" value="ECO:0007669"/>
    <property type="project" value="InterPro"/>
</dbReference>
<proteinExistence type="inferred from homology"/>
<dbReference type="InterPro" id="IPR038763">
    <property type="entry name" value="DHH_sf"/>
</dbReference>
<dbReference type="PANTHER" id="PTHR30255:SF2">
    <property type="entry name" value="SINGLE-STRANDED-DNA-SPECIFIC EXONUCLEASE RECJ"/>
    <property type="match status" value="1"/>
</dbReference>
<evidence type="ECO:0000256" key="5">
    <source>
        <dbReference type="ARBA" id="ARBA00022839"/>
    </source>
</evidence>
<dbReference type="SUPFAM" id="SSF64182">
    <property type="entry name" value="DHH phosphoesterases"/>
    <property type="match status" value="1"/>
</dbReference>
<protein>
    <recommendedName>
        <fullName evidence="2">Single-stranded-DNA-specific exonuclease RecJ</fullName>
    </recommendedName>
</protein>
<dbReference type="InterPro" id="IPR051673">
    <property type="entry name" value="SSDNA_exonuclease_RecJ"/>
</dbReference>
<dbReference type="STRING" id="400668.Mmwyl1_3760"/>
<evidence type="ECO:0000259" key="7">
    <source>
        <dbReference type="Pfam" id="PF01368"/>
    </source>
</evidence>
<reference evidence="10" key="1">
    <citation type="submission" date="2007-06" db="EMBL/GenBank/DDBJ databases">
        <title>Complete sequence of Marinomonas sp. MWYL1.</title>
        <authorList>
            <consortium name="US DOE Joint Genome Institute"/>
            <person name="Copeland A."/>
            <person name="Lucas S."/>
            <person name="Lapidus A."/>
            <person name="Barry K."/>
            <person name="Glavina del Rio T."/>
            <person name="Dalin E."/>
            <person name="Tice H."/>
            <person name="Pitluck S."/>
            <person name="Kiss H."/>
            <person name="Brettin T."/>
            <person name="Bruce D."/>
            <person name="Detter J.C."/>
            <person name="Han C."/>
            <person name="Schmutz J."/>
            <person name="Larimer F."/>
            <person name="Land M."/>
            <person name="Hauser L."/>
            <person name="Kyrpides N."/>
            <person name="Kim E."/>
            <person name="Johnston A.W.B."/>
            <person name="Todd J.D."/>
            <person name="Rogers R."/>
            <person name="Wexler M."/>
            <person name="Bond P.L."/>
            <person name="Li Y."/>
            <person name="Richardson P."/>
        </authorList>
    </citation>
    <scope>NUCLEOTIDE SEQUENCE [LARGE SCALE GENOMIC DNA]</scope>
    <source>
        <strain evidence="10">MWYL1</strain>
    </source>
</reference>
<evidence type="ECO:0000256" key="6">
    <source>
        <dbReference type="SAM" id="Coils"/>
    </source>
</evidence>
<evidence type="ECO:0000259" key="9">
    <source>
        <dbReference type="Pfam" id="PF17768"/>
    </source>
</evidence>
<dbReference type="KEGG" id="mmw:Mmwyl1_3760"/>
<comment type="similarity">
    <text evidence="1">Belongs to the RecJ family.</text>
</comment>
<keyword evidence="3" id="KW-0540">Nuclease</keyword>
<dbReference type="InterPro" id="IPR001667">
    <property type="entry name" value="DDH_dom"/>
</dbReference>
<sequence length="610" mass="67652">MVLSLLKVSSWNWRQRECGYFHVILHLSVYPDFEIYMRIVRRAVPAEPNDFPSTMSATLQRVFLSRDVVSVAQLDYRLPHLLRPDSLFDLTTAAKILADAIVAGQKILIVGDFDADGATSTSLGILALEAMGAIAPEYLVPNRFEFGYGLTPEIVEVAQERSPDVLVTVDNGIASIDGVLAAKSYGMKVVVTDHHLPGDTLPNADAIVNPNHPNCGFPSKNLAGVGVIFYVMSALRAELNSRNWFADQHIPEPKMADYLDLVALGTVADVVPLDANNRILVQQGIKRIQAGLARPGILALLEVGRRDYTQLKASDLGFVVGPRLNAAGRLDDMSIGIECLLAVHPHQARDYAQQLDQFNRERKAIESDMKEQAELVLESLLDEEQDMPNGMCFYDADWHQGVIGILASRMKDKCHRPVIAFAKVGENELKGSARSIPGVHIRDALDLLAKRYPQLLSKFGGHAMAAGMSIKESHYEAFQLAFDAIITEWVTPEQLEATLLTDGPLAPEDFSLSFAEQVRLSGPWGQMFPEPCFDGVFDILQQRIVGEKHLKLMVREPSSGLLLDAISFFVDLNQWPNDKVTQARLVYKLDVNEFRGQRNLQLLVDYLEPA</sequence>
<accession>A6W1T2</accession>
<keyword evidence="4" id="KW-0378">Hydrolase</keyword>
<feature type="domain" description="DDH" evidence="7">
    <location>
        <begin position="106"/>
        <end position="266"/>
    </location>
</feature>
<feature type="domain" description="DHHA1" evidence="8">
    <location>
        <begin position="394"/>
        <end position="487"/>
    </location>
</feature>
<name>A6W1T2_MARMS</name>
<dbReference type="GO" id="GO:0006310">
    <property type="term" value="P:DNA recombination"/>
    <property type="evidence" value="ECO:0007669"/>
    <property type="project" value="InterPro"/>
</dbReference>
<dbReference type="InterPro" id="IPR004610">
    <property type="entry name" value="RecJ"/>
</dbReference>
<dbReference type="Pfam" id="PF01368">
    <property type="entry name" value="DHH"/>
    <property type="match status" value="1"/>
</dbReference>
<dbReference type="Gene3D" id="3.10.310.30">
    <property type="match status" value="1"/>
</dbReference>
<dbReference type="NCBIfam" id="TIGR00644">
    <property type="entry name" value="recJ"/>
    <property type="match status" value="1"/>
</dbReference>
<evidence type="ECO:0000313" key="10">
    <source>
        <dbReference type="EMBL" id="ABR72661.1"/>
    </source>
</evidence>
<evidence type="ECO:0000256" key="2">
    <source>
        <dbReference type="ARBA" id="ARBA00019841"/>
    </source>
</evidence>
<feature type="coiled-coil region" evidence="6">
    <location>
        <begin position="348"/>
        <end position="375"/>
    </location>
</feature>
<dbReference type="GO" id="GO:0006281">
    <property type="term" value="P:DNA repair"/>
    <property type="evidence" value="ECO:0007669"/>
    <property type="project" value="InterPro"/>
</dbReference>
<dbReference type="GO" id="GO:0003676">
    <property type="term" value="F:nucleic acid binding"/>
    <property type="evidence" value="ECO:0007669"/>
    <property type="project" value="InterPro"/>
</dbReference>
<keyword evidence="5 10" id="KW-0269">Exonuclease</keyword>
<dbReference type="Pfam" id="PF17768">
    <property type="entry name" value="RecJ_OB"/>
    <property type="match status" value="1"/>
</dbReference>
<organism evidence="10">
    <name type="scientific">Marinomonas sp. (strain MWYL1)</name>
    <dbReference type="NCBI Taxonomy" id="400668"/>
    <lineage>
        <taxon>Bacteria</taxon>
        <taxon>Pseudomonadati</taxon>
        <taxon>Pseudomonadota</taxon>
        <taxon>Gammaproteobacteria</taxon>
        <taxon>Oceanospirillales</taxon>
        <taxon>Oceanospirillaceae</taxon>
        <taxon>Marinomonas</taxon>
    </lineage>
</organism>
<dbReference type="PANTHER" id="PTHR30255">
    <property type="entry name" value="SINGLE-STRANDED-DNA-SPECIFIC EXONUCLEASE RECJ"/>
    <property type="match status" value="1"/>
</dbReference>
<evidence type="ECO:0000256" key="1">
    <source>
        <dbReference type="ARBA" id="ARBA00005915"/>
    </source>
</evidence>
<keyword evidence="6" id="KW-0175">Coiled coil</keyword>
<dbReference type="EMBL" id="CP000749">
    <property type="protein sequence ID" value="ABR72661.1"/>
    <property type="molecule type" value="Genomic_DNA"/>
</dbReference>
<feature type="domain" description="RecJ OB" evidence="9">
    <location>
        <begin position="501"/>
        <end position="605"/>
    </location>
</feature>
<dbReference type="AlphaFoldDB" id="A6W1T2"/>
<dbReference type="InterPro" id="IPR003156">
    <property type="entry name" value="DHHA1_dom"/>
</dbReference>